<dbReference type="Gene3D" id="1.10.640.10">
    <property type="entry name" value="Haem peroxidase domain superfamily, animal type"/>
    <property type="match status" value="1"/>
</dbReference>
<dbReference type="PROSITE" id="PS50292">
    <property type="entry name" value="PEROXIDASE_3"/>
    <property type="match status" value="1"/>
</dbReference>
<keyword evidence="9" id="KW-1185">Reference proteome</keyword>
<dbReference type="Proteomes" id="UP001162162">
    <property type="component" value="Unassembled WGS sequence"/>
</dbReference>
<organism evidence="8 9">
    <name type="scientific">Aromia moschata</name>
    <dbReference type="NCBI Taxonomy" id="1265417"/>
    <lineage>
        <taxon>Eukaryota</taxon>
        <taxon>Metazoa</taxon>
        <taxon>Ecdysozoa</taxon>
        <taxon>Arthropoda</taxon>
        <taxon>Hexapoda</taxon>
        <taxon>Insecta</taxon>
        <taxon>Pterygota</taxon>
        <taxon>Neoptera</taxon>
        <taxon>Endopterygota</taxon>
        <taxon>Coleoptera</taxon>
        <taxon>Polyphaga</taxon>
        <taxon>Cucujiformia</taxon>
        <taxon>Chrysomeloidea</taxon>
        <taxon>Cerambycidae</taxon>
        <taxon>Cerambycinae</taxon>
        <taxon>Callichromatini</taxon>
        <taxon>Aromia</taxon>
    </lineage>
</organism>
<dbReference type="GO" id="GO:0006979">
    <property type="term" value="P:response to oxidative stress"/>
    <property type="evidence" value="ECO:0007669"/>
    <property type="project" value="InterPro"/>
</dbReference>
<dbReference type="PANTHER" id="PTHR11475:SF125">
    <property type="entry name" value="GH11385P"/>
    <property type="match status" value="1"/>
</dbReference>
<dbReference type="FunFam" id="1.10.640.10:FF:000003">
    <property type="entry name" value="chorion peroxidase"/>
    <property type="match status" value="1"/>
</dbReference>
<evidence type="ECO:0000256" key="3">
    <source>
        <dbReference type="ARBA" id="ARBA00022559"/>
    </source>
</evidence>
<evidence type="ECO:0000256" key="6">
    <source>
        <dbReference type="ARBA" id="ARBA00023002"/>
    </source>
</evidence>
<dbReference type="InterPro" id="IPR019791">
    <property type="entry name" value="Haem_peroxidase_animal"/>
</dbReference>
<keyword evidence="3" id="KW-0575">Peroxidase</keyword>
<evidence type="ECO:0000256" key="7">
    <source>
        <dbReference type="ARBA" id="ARBA00023004"/>
    </source>
</evidence>
<keyword evidence="4" id="KW-0479">Metal-binding</keyword>
<comment type="caution">
    <text evidence="8">The sequence shown here is derived from an EMBL/GenBank/DDBJ whole genome shotgun (WGS) entry which is preliminary data.</text>
</comment>
<dbReference type="InterPro" id="IPR037120">
    <property type="entry name" value="Haem_peroxidase_sf_animal"/>
</dbReference>
<evidence type="ECO:0000256" key="2">
    <source>
        <dbReference type="ARBA" id="ARBA00022525"/>
    </source>
</evidence>
<evidence type="ECO:0000313" key="9">
    <source>
        <dbReference type="Proteomes" id="UP001162162"/>
    </source>
</evidence>
<keyword evidence="6" id="KW-0560">Oxidoreductase</keyword>
<dbReference type="EMBL" id="JAPWTK010000907">
    <property type="protein sequence ID" value="KAJ8935261.1"/>
    <property type="molecule type" value="Genomic_DNA"/>
</dbReference>
<dbReference type="GO" id="GO:0022412">
    <property type="term" value="P:cellular process involved in reproduction in multicellular organism"/>
    <property type="evidence" value="ECO:0007669"/>
    <property type="project" value="UniProtKB-ARBA"/>
</dbReference>
<proteinExistence type="predicted"/>
<evidence type="ECO:0000256" key="5">
    <source>
        <dbReference type="ARBA" id="ARBA00022729"/>
    </source>
</evidence>
<keyword evidence="2" id="KW-0964">Secreted</keyword>
<dbReference type="SUPFAM" id="SSF48113">
    <property type="entry name" value="Heme-dependent peroxidases"/>
    <property type="match status" value="1"/>
</dbReference>
<protein>
    <recommendedName>
        <fullName evidence="10">Peroxidase</fullName>
    </recommendedName>
</protein>
<dbReference type="GO" id="GO:0020037">
    <property type="term" value="F:heme binding"/>
    <property type="evidence" value="ECO:0007669"/>
    <property type="project" value="InterPro"/>
</dbReference>
<evidence type="ECO:0000256" key="1">
    <source>
        <dbReference type="ARBA" id="ARBA00004613"/>
    </source>
</evidence>
<dbReference type="Pfam" id="PF03098">
    <property type="entry name" value="An_peroxidase"/>
    <property type="match status" value="1"/>
</dbReference>
<evidence type="ECO:0000313" key="8">
    <source>
        <dbReference type="EMBL" id="KAJ8935261.1"/>
    </source>
</evidence>
<name>A0AAV8XA21_9CUCU</name>
<dbReference type="PANTHER" id="PTHR11475">
    <property type="entry name" value="OXIDASE/PEROXIDASE"/>
    <property type="match status" value="1"/>
</dbReference>
<dbReference type="CDD" id="cd09823">
    <property type="entry name" value="peroxinectin_like"/>
    <property type="match status" value="1"/>
</dbReference>
<dbReference type="AlphaFoldDB" id="A0AAV8XA21"/>
<dbReference type="PRINTS" id="PR00457">
    <property type="entry name" value="ANPEROXIDASE"/>
</dbReference>
<reference evidence="8" key="1">
    <citation type="journal article" date="2023" name="Insect Mol. Biol.">
        <title>Genome sequencing provides insights into the evolution of gene families encoding plant cell wall-degrading enzymes in longhorned beetles.</title>
        <authorList>
            <person name="Shin N.R."/>
            <person name="Okamura Y."/>
            <person name="Kirsch R."/>
            <person name="Pauchet Y."/>
        </authorList>
    </citation>
    <scope>NUCLEOTIDE SEQUENCE</scope>
    <source>
        <strain evidence="8">AMC_N1</strain>
    </source>
</reference>
<keyword evidence="7" id="KW-0408">Iron</keyword>
<comment type="subcellular location">
    <subcellularLocation>
        <location evidence="1">Secreted</location>
    </subcellularLocation>
</comment>
<dbReference type="GO" id="GO:0004601">
    <property type="term" value="F:peroxidase activity"/>
    <property type="evidence" value="ECO:0007669"/>
    <property type="project" value="UniProtKB-KW"/>
</dbReference>
<dbReference type="InterPro" id="IPR010255">
    <property type="entry name" value="Haem_peroxidase_sf"/>
</dbReference>
<gene>
    <name evidence="8" type="ORF">NQ318_007071</name>
</gene>
<evidence type="ECO:0000256" key="4">
    <source>
        <dbReference type="ARBA" id="ARBA00022617"/>
    </source>
</evidence>
<accession>A0AAV8XA21</accession>
<keyword evidence="4" id="KW-0349">Heme</keyword>
<evidence type="ECO:0008006" key="10">
    <source>
        <dbReference type="Google" id="ProtNLM"/>
    </source>
</evidence>
<sequence>MSKPAASIMVHSKKPIECCDASGFPLSPRYVHPLCYPIIMEDEDNAYATPDCMSYVRSVVALRSDCSFGPSDQVNQVTHYLDGSQIYGSTMNRTRSLRAFSGGKLRISTSKGKSYLPISEHPTQDCQVSSPASACFRSGDSRVNFQPALTAMHTLWYREHNRIADELAALNDQWDDDRLFHEARRIVIAEMQHITYSDWLVKVLSGMYVRKLELSSEYEESGNPAVSNSFATAAMRALKSLYVGRIELVKEDRAKNASFELEKYFNNPELMRQPDSLDGIVRGLASQRSQRIDVHYPEALINQLYTTGDNGFDVLSLDIQRGRDHGLPGYVHYRSLCGMPEVRDYDDLVDVMPQRNIDALEKVYTSPLDIDLIVGGLMETPEGDSLFGPTFSCIVADQFRRTKKGDRYFYTNKRQPRPFANSQLNEIKKVTLARIFCDNTDGVERIQRDVFERVGEGNEMVACNGTEIPRMNLAPWRESREKYSH</sequence>
<keyword evidence="5" id="KW-0732">Signal</keyword>
<dbReference type="GO" id="GO:0005576">
    <property type="term" value="C:extracellular region"/>
    <property type="evidence" value="ECO:0007669"/>
    <property type="project" value="UniProtKB-SubCell"/>
</dbReference>